<sequence>MEEIKQIIREEIENADEERKGAIYKVREQIKSNSWYSKSLNFILLRMLADSSLDGNIIKVIDKLGDLTEGEHAKLWQFMLEQTENLKSFVQVKSHKSMDFIKQTVREKIKNANADEIVSMYVLRETFKLAPGFNRNYNFGIINGMMYSSPDKLFDVNSALSSLTNEEHSQLWLFILEQIENLKS</sequence>
<dbReference type="EMBL" id="MK500328">
    <property type="protein sequence ID" value="QBK85968.1"/>
    <property type="molecule type" value="Genomic_DNA"/>
</dbReference>
<accession>A0A481YS03</accession>
<name>A0A481YS03_9VIRU</name>
<reference evidence="1" key="1">
    <citation type="journal article" date="2019" name="MBio">
        <title>Virus Genomes from Deep Sea Sediments Expand the Ocean Megavirome and Support Independent Origins of Viral Gigantism.</title>
        <authorList>
            <person name="Backstrom D."/>
            <person name="Yutin N."/>
            <person name="Jorgensen S.L."/>
            <person name="Dharamshi J."/>
            <person name="Homa F."/>
            <person name="Zaremba-Niedwiedzka K."/>
            <person name="Spang A."/>
            <person name="Wolf Y.I."/>
            <person name="Koonin E.V."/>
            <person name="Ettema T.J."/>
        </authorList>
    </citation>
    <scope>NUCLEOTIDE SEQUENCE</scope>
</reference>
<evidence type="ECO:0000313" key="1">
    <source>
        <dbReference type="EMBL" id="QBK85968.1"/>
    </source>
</evidence>
<gene>
    <name evidence="1" type="ORF">LCMAC101_05630</name>
</gene>
<protein>
    <submittedName>
        <fullName evidence="1">Uncharacterized protein</fullName>
    </submittedName>
</protein>
<organism evidence="1">
    <name type="scientific">Marseillevirus LCMAC101</name>
    <dbReference type="NCBI Taxonomy" id="2506602"/>
    <lineage>
        <taxon>Viruses</taxon>
        <taxon>Varidnaviria</taxon>
        <taxon>Bamfordvirae</taxon>
        <taxon>Nucleocytoviricota</taxon>
        <taxon>Megaviricetes</taxon>
        <taxon>Pimascovirales</taxon>
        <taxon>Pimascovirales incertae sedis</taxon>
        <taxon>Marseilleviridae</taxon>
    </lineage>
</organism>
<proteinExistence type="predicted"/>